<sequence length="57" mass="5974">MGRTILWNLISNPSGAPSTPSIQPENVLGIRAWPSLEALPEPVELAVIVTPADTVPG</sequence>
<dbReference type="SUPFAM" id="SSF51735">
    <property type="entry name" value="NAD(P)-binding Rossmann-fold domains"/>
    <property type="match status" value="1"/>
</dbReference>
<evidence type="ECO:0000313" key="1">
    <source>
        <dbReference type="EMBL" id="AKI98375.1"/>
    </source>
</evidence>
<dbReference type="KEGG" id="age:AA314_00002"/>
<proteinExistence type="predicted"/>
<dbReference type="Gene3D" id="3.40.50.720">
    <property type="entry name" value="NAD(P)-binding Rossmann-like Domain"/>
    <property type="match status" value="1"/>
</dbReference>
<dbReference type="EMBL" id="CP011509">
    <property type="protein sequence ID" value="AKI98375.1"/>
    <property type="molecule type" value="Genomic_DNA"/>
</dbReference>
<organism evidence="1 2">
    <name type="scientific">Archangium gephyra</name>
    <dbReference type="NCBI Taxonomy" id="48"/>
    <lineage>
        <taxon>Bacteria</taxon>
        <taxon>Pseudomonadati</taxon>
        <taxon>Myxococcota</taxon>
        <taxon>Myxococcia</taxon>
        <taxon>Myxococcales</taxon>
        <taxon>Cystobacterineae</taxon>
        <taxon>Archangiaceae</taxon>
        <taxon>Archangium</taxon>
    </lineage>
</organism>
<protein>
    <submittedName>
        <fullName evidence="1">Acetyl-CoA synthetase</fullName>
    </submittedName>
</protein>
<gene>
    <name evidence="1" type="ORF">AA314_00002</name>
</gene>
<dbReference type="AlphaFoldDB" id="A0AAC8PZZ0"/>
<reference evidence="1 2" key="1">
    <citation type="submission" date="2015-05" db="EMBL/GenBank/DDBJ databases">
        <title>Genome assembly of Archangium gephyra DSM 2261.</title>
        <authorList>
            <person name="Sharma G."/>
            <person name="Subramanian S."/>
        </authorList>
    </citation>
    <scope>NUCLEOTIDE SEQUENCE [LARGE SCALE GENOMIC DNA]</scope>
    <source>
        <strain evidence="1 2">DSM 2261</strain>
    </source>
</reference>
<dbReference type="InterPro" id="IPR036291">
    <property type="entry name" value="NAD(P)-bd_dom_sf"/>
</dbReference>
<accession>A0AAC8PZZ0</accession>
<dbReference type="Proteomes" id="UP000035579">
    <property type="component" value="Chromosome"/>
</dbReference>
<name>A0AAC8PZZ0_9BACT</name>
<evidence type="ECO:0000313" key="2">
    <source>
        <dbReference type="Proteomes" id="UP000035579"/>
    </source>
</evidence>